<keyword evidence="1" id="KW-0472">Membrane</keyword>
<keyword evidence="1" id="KW-0812">Transmembrane</keyword>
<protein>
    <recommendedName>
        <fullName evidence="2">TonB C-terminal domain-containing protein</fullName>
    </recommendedName>
</protein>
<evidence type="ECO:0000259" key="2">
    <source>
        <dbReference type="Pfam" id="PF03544"/>
    </source>
</evidence>
<dbReference type="EMBL" id="NCEB01000048">
    <property type="protein sequence ID" value="OYX30212.1"/>
    <property type="molecule type" value="Genomic_DNA"/>
</dbReference>
<dbReference type="GO" id="GO:0055085">
    <property type="term" value="P:transmembrane transport"/>
    <property type="evidence" value="ECO:0007669"/>
    <property type="project" value="InterPro"/>
</dbReference>
<evidence type="ECO:0000313" key="3">
    <source>
        <dbReference type="EMBL" id="OYX30212.1"/>
    </source>
</evidence>
<name>A0A258FEK1_9CAUL</name>
<dbReference type="Proteomes" id="UP000215595">
    <property type="component" value="Unassembled WGS sequence"/>
</dbReference>
<comment type="caution">
    <text evidence="3">The sequence shown here is derived from an EMBL/GenBank/DDBJ whole genome shotgun (WGS) entry which is preliminary data.</text>
</comment>
<feature type="transmembrane region" description="Helical" evidence="1">
    <location>
        <begin position="15"/>
        <end position="36"/>
    </location>
</feature>
<dbReference type="InterPro" id="IPR037682">
    <property type="entry name" value="TonB_C"/>
</dbReference>
<evidence type="ECO:0000256" key="1">
    <source>
        <dbReference type="SAM" id="Phobius"/>
    </source>
</evidence>
<accession>A0A258FEK1</accession>
<dbReference type="AlphaFoldDB" id="A0A258FEK1"/>
<dbReference type="SUPFAM" id="SSF74653">
    <property type="entry name" value="TolA/TonB C-terminal domain"/>
    <property type="match status" value="1"/>
</dbReference>
<reference evidence="3 4" key="1">
    <citation type="submission" date="2017-03" db="EMBL/GenBank/DDBJ databases">
        <title>Lifting the veil on microbial sulfur biogeochemistry in mining wastewaters.</title>
        <authorList>
            <person name="Kantor R.S."/>
            <person name="Colenbrander Nelson T."/>
            <person name="Marshall S."/>
            <person name="Bennett D."/>
            <person name="Apte S."/>
            <person name="Camacho D."/>
            <person name="Thomas B.C."/>
            <person name="Warren L.A."/>
            <person name="Banfield J.F."/>
        </authorList>
    </citation>
    <scope>NUCLEOTIDE SEQUENCE [LARGE SCALE GENOMIC DNA]</scope>
    <source>
        <strain evidence="3">32-69-9</strain>
    </source>
</reference>
<feature type="domain" description="TonB C-terminal" evidence="2">
    <location>
        <begin position="100"/>
        <end position="176"/>
    </location>
</feature>
<evidence type="ECO:0000313" key="4">
    <source>
        <dbReference type="Proteomes" id="UP000215595"/>
    </source>
</evidence>
<dbReference type="Pfam" id="PF03544">
    <property type="entry name" value="TonB_C"/>
    <property type="match status" value="1"/>
</dbReference>
<sequence length="183" mass="18768">MGDDGVANPGSSNRWVAVLAWLVAIGFVVALAAAAASRLNDLSGALADAIERSRARTSVAYDSSSAAPVASDLPAAAPALVLDAEGRAVTPPRWLAVPSPDYPVTDEGDMVSATVALACGVDATGRLSDCEIIRETPSGQGFGEAALRSTALARLTPRLIDGEPVEGRVNFAIRFSPDRPRAG</sequence>
<keyword evidence="1" id="KW-1133">Transmembrane helix</keyword>
<dbReference type="Gene3D" id="3.30.1150.10">
    <property type="match status" value="1"/>
</dbReference>
<organism evidence="3 4">
    <name type="scientific">Brevundimonas subvibrioides</name>
    <dbReference type="NCBI Taxonomy" id="74313"/>
    <lineage>
        <taxon>Bacteria</taxon>
        <taxon>Pseudomonadati</taxon>
        <taxon>Pseudomonadota</taxon>
        <taxon>Alphaproteobacteria</taxon>
        <taxon>Caulobacterales</taxon>
        <taxon>Caulobacteraceae</taxon>
        <taxon>Brevundimonas</taxon>
    </lineage>
</organism>
<gene>
    <name evidence="3" type="ORF">B7Z01_14760</name>
</gene>
<proteinExistence type="predicted"/>